<feature type="transmembrane region" description="Helical" evidence="5">
    <location>
        <begin position="264"/>
        <end position="280"/>
    </location>
</feature>
<feature type="transmembrane region" description="Helical" evidence="5">
    <location>
        <begin position="351"/>
        <end position="370"/>
    </location>
</feature>
<evidence type="ECO:0000256" key="5">
    <source>
        <dbReference type="SAM" id="Phobius"/>
    </source>
</evidence>
<feature type="transmembrane region" description="Helical" evidence="5">
    <location>
        <begin position="317"/>
        <end position="339"/>
    </location>
</feature>
<feature type="transmembrane region" description="Helical" evidence="5">
    <location>
        <begin position="17"/>
        <end position="34"/>
    </location>
</feature>
<dbReference type="GO" id="GO:0005886">
    <property type="term" value="C:plasma membrane"/>
    <property type="evidence" value="ECO:0007669"/>
    <property type="project" value="InterPro"/>
</dbReference>
<feature type="transmembrane region" description="Helical" evidence="5">
    <location>
        <begin position="382"/>
        <end position="403"/>
    </location>
</feature>
<evidence type="ECO:0000256" key="3">
    <source>
        <dbReference type="ARBA" id="ARBA00022989"/>
    </source>
</evidence>
<protein>
    <submittedName>
        <fullName evidence="7">Sodium:proton antiporter</fullName>
    </submittedName>
</protein>
<feature type="transmembrane region" description="Helical" evidence="5">
    <location>
        <begin position="105"/>
        <end position="128"/>
    </location>
</feature>
<dbReference type="InterPro" id="IPR006153">
    <property type="entry name" value="Cation/H_exchanger_TM"/>
</dbReference>
<dbReference type="PANTHER" id="PTHR31382:SF1">
    <property type="entry name" value="SODIUM ION_PROTON EXCHANGER (EUROFUNG)"/>
    <property type="match status" value="1"/>
</dbReference>
<dbReference type="GO" id="GO:0120029">
    <property type="term" value="P:proton export across plasma membrane"/>
    <property type="evidence" value="ECO:0007669"/>
    <property type="project" value="InterPro"/>
</dbReference>
<dbReference type="Proteomes" id="UP000466187">
    <property type="component" value="Chromosome"/>
</dbReference>
<evidence type="ECO:0000256" key="2">
    <source>
        <dbReference type="ARBA" id="ARBA00022692"/>
    </source>
</evidence>
<feature type="transmembrane region" description="Helical" evidence="5">
    <location>
        <begin position="46"/>
        <end position="68"/>
    </location>
</feature>
<keyword evidence="4 5" id="KW-0472">Membrane</keyword>
<dbReference type="KEGG" id="mgad:MGAD_13390"/>
<dbReference type="InterPro" id="IPR004712">
    <property type="entry name" value="Na+/H+_antiporter_fungi"/>
</dbReference>
<sequence length="419" mass="43271">MHAVAEQGNSQRVERDIVLAVVGLLGVVVATMSAKMRSLPVSEPLLGLSAGILLGPQVIAALSIPSLAVEHELVHEASRILLAISVMAVALRYPFVAVRRHGRAMLILLLIVLPVMALVSGALGWAILGLPIAAAALFGTAISPTDPVLASSVVTGEAAERDLPARDRQLLSLESGSNDGLALPLVLVALAVAGPHSVGEALGESAWQVGGAVALGAGAGWLGGHALRLGSRYGATEGAPVLFFTVVLALGILGSAGILSVDGILAVFVGGLVFNIVGTGSERVSEVPIDEAINRFAVLPLFVLFGAVLPWQQWHELGWQGVVLVLGVLALRRIPILLLMKRPLRLGTADAVYLGWFGPVGVSALFYLTFEAQRLGVDETVVAAGSLVLAVSTVAFGVTGVIGRTLYRRADGQSSAVAR</sequence>
<evidence type="ECO:0000256" key="1">
    <source>
        <dbReference type="ARBA" id="ARBA00004141"/>
    </source>
</evidence>
<dbReference type="AlphaFoldDB" id="A0A7I7WHH7"/>
<dbReference type="PANTHER" id="PTHR31382">
    <property type="entry name" value="NA(+)/H(+) ANTIPORTER"/>
    <property type="match status" value="1"/>
</dbReference>
<feature type="transmembrane region" description="Helical" evidence="5">
    <location>
        <begin position="292"/>
        <end position="311"/>
    </location>
</feature>
<comment type="subcellular location">
    <subcellularLocation>
        <location evidence="1">Membrane</location>
        <topology evidence="1">Multi-pass membrane protein</topology>
    </subcellularLocation>
</comment>
<dbReference type="GO" id="GO:0036376">
    <property type="term" value="P:sodium ion export across plasma membrane"/>
    <property type="evidence" value="ECO:0007669"/>
    <property type="project" value="InterPro"/>
</dbReference>
<evidence type="ECO:0000256" key="4">
    <source>
        <dbReference type="ARBA" id="ARBA00023136"/>
    </source>
</evidence>
<dbReference type="GO" id="GO:0042391">
    <property type="term" value="P:regulation of membrane potential"/>
    <property type="evidence" value="ECO:0007669"/>
    <property type="project" value="InterPro"/>
</dbReference>
<keyword evidence="2 5" id="KW-0812">Transmembrane</keyword>
<keyword evidence="3 5" id="KW-1133">Transmembrane helix</keyword>
<dbReference type="Pfam" id="PF00999">
    <property type="entry name" value="Na_H_Exchanger"/>
    <property type="match status" value="1"/>
</dbReference>
<evidence type="ECO:0000313" key="8">
    <source>
        <dbReference type="Proteomes" id="UP000466187"/>
    </source>
</evidence>
<organism evidence="7 8">
    <name type="scientific">Mycolicibacterium gadium</name>
    <name type="common">Mycobacterium gadium</name>
    <dbReference type="NCBI Taxonomy" id="1794"/>
    <lineage>
        <taxon>Bacteria</taxon>
        <taxon>Bacillati</taxon>
        <taxon>Actinomycetota</taxon>
        <taxon>Actinomycetes</taxon>
        <taxon>Mycobacteriales</taxon>
        <taxon>Mycobacteriaceae</taxon>
        <taxon>Mycolicibacterium</taxon>
    </lineage>
</organism>
<name>A0A7I7WHH7_MYCGU</name>
<evidence type="ECO:0000259" key="6">
    <source>
        <dbReference type="Pfam" id="PF00999"/>
    </source>
</evidence>
<accession>A0A7I7WHH7</accession>
<dbReference type="GO" id="GO:0015385">
    <property type="term" value="F:sodium:proton antiporter activity"/>
    <property type="evidence" value="ECO:0007669"/>
    <property type="project" value="InterPro"/>
</dbReference>
<reference evidence="7 8" key="1">
    <citation type="journal article" date="2019" name="Emerg. Microbes Infect.">
        <title>Comprehensive subspecies identification of 175 nontuberculous mycobacteria species based on 7547 genomic profiles.</title>
        <authorList>
            <person name="Matsumoto Y."/>
            <person name="Kinjo T."/>
            <person name="Motooka D."/>
            <person name="Nabeya D."/>
            <person name="Jung N."/>
            <person name="Uechi K."/>
            <person name="Horii T."/>
            <person name="Iida T."/>
            <person name="Fujita J."/>
            <person name="Nakamura S."/>
        </authorList>
    </citation>
    <scope>NUCLEOTIDE SEQUENCE [LARGE SCALE GENOMIC DNA]</scope>
    <source>
        <strain evidence="7 8">JCM 12688</strain>
    </source>
</reference>
<gene>
    <name evidence="7" type="ORF">MGAD_13390</name>
</gene>
<feature type="domain" description="Cation/H+ exchanger transmembrane" evidence="6">
    <location>
        <begin position="28"/>
        <end position="398"/>
    </location>
</feature>
<evidence type="ECO:0000313" key="7">
    <source>
        <dbReference type="EMBL" id="BBZ17004.1"/>
    </source>
</evidence>
<proteinExistence type="predicted"/>
<feature type="transmembrane region" description="Helical" evidence="5">
    <location>
        <begin position="239"/>
        <end position="258"/>
    </location>
</feature>
<feature type="transmembrane region" description="Helical" evidence="5">
    <location>
        <begin position="205"/>
        <end position="227"/>
    </location>
</feature>
<dbReference type="EMBL" id="AP022608">
    <property type="protein sequence ID" value="BBZ17004.1"/>
    <property type="molecule type" value="Genomic_DNA"/>
</dbReference>
<feature type="transmembrane region" description="Helical" evidence="5">
    <location>
        <begin position="80"/>
        <end position="98"/>
    </location>
</feature>